<evidence type="ECO:0000256" key="1">
    <source>
        <dbReference type="SAM" id="MobiDB-lite"/>
    </source>
</evidence>
<evidence type="ECO:0000313" key="3">
    <source>
        <dbReference type="EMBL" id="PAV19259.1"/>
    </source>
</evidence>
<protein>
    <submittedName>
        <fullName evidence="3">Histone kinase</fullName>
    </submittedName>
</protein>
<evidence type="ECO:0000313" key="4">
    <source>
        <dbReference type="Proteomes" id="UP000217199"/>
    </source>
</evidence>
<dbReference type="InterPro" id="IPR011009">
    <property type="entry name" value="Kinase-like_dom_sf"/>
</dbReference>
<proteinExistence type="predicted"/>
<dbReference type="AlphaFoldDB" id="A0A286UIB4"/>
<dbReference type="GO" id="GO:0005524">
    <property type="term" value="F:ATP binding"/>
    <property type="evidence" value="ECO:0007669"/>
    <property type="project" value="InterPro"/>
</dbReference>
<dbReference type="InParanoid" id="A0A286UIB4"/>
<comment type="caution">
    <text evidence="3">The sequence shown here is derived from an EMBL/GenBank/DDBJ whole genome shotgun (WGS) entry which is preliminary data.</text>
</comment>
<dbReference type="InterPro" id="IPR008271">
    <property type="entry name" value="Ser/Thr_kinase_AS"/>
</dbReference>
<feature type="region of interest" description="Disordered" evidence="1">
    <location>
        <begin position="338"/>
        <end position="376"/>
    </location>
</feature>
<reference evidence="3 4" key="1">
    <citation type="journal article" date="2017" name="Mol. Ecol.">
        <title>Comparative and population genomic landscape of Phellinus noxius: A hypervariable fungus causing root rot in trees.</title>
        <authorList>
            <person name="Chung C.L."/>
            <person name="Lee T.J."/>
            <person name="Akiba M."/>
            <person name="Lee H.H."/>
            <person name="Kuo T.H."/>
            <person name="Liu D."/>
            <person name="Ke H.M."/>
            <person name="Yokoi T."/>
            <person name="Roa M.B."/>
            <person name="Lu M.J."/>
            <person name="Chang Y.Y."/>
            <person name="Ann P.J."/>
            <person name="Tsai J.N."/>
            <person name="Chen C.Y."/>
            <person name="Tzean S.S."/>
            <person name="Ota Y."/>
            <person name="Hattori T."/>
            <person name="Sahashi N."/>
            <person name="Liou R.F."/>
            <person name="Kikuchi T."/>
            <person name="Tsai I.J."/>
        </authorList>
    </citation>
    <scope>NUCLEOTIDE SEQUENCE [LARGE SCALE GENOMIC DNA]</scope>
    <source>
        <strain evidence="3 4">FFPRI411160</strain>
    </source>
</reference>
<feature type="compositionally biased region" description="Polar residues" evidence="1">
    <location>
        <begin position="217"/>
        <end position="240"/>
    </location>
</feature>
<dbReference type="SUPFAM" id="SSF56112">
    <property type="entry name" value="Protein kinase-like (PK-like)"/>
    <property type="match status" value="1"/>
</dbReference>
<dbReference type="PROSITE" id="PS00108">
    <property type="entry name" value="PROTEIN_KINASE_ST"/>
    <property type="match status" value="1"/>
</dbReference>
<dbReference type="GO" id="GO:0004674">
    <property type="term" value="F:protein serine/threonine kinase activity"/>
    <property type="evidence" value="ECO:0007669"/>
    <property type="project" value="TreeGrafter"/>
</dbReference>
<dbReference type="GO" id="GO:0005634">
    <property type="term" value="C:nucleus"/>
    <property type="evidence" value="ECO:0007669"/>
    <property type="project" value="TreeGrafter"/>
</dbReference>
<feature type="compositionally biased region" description="Low complexity" evidence="1">
    <location>
        <begin position="202"/>
        <end position="216"/>
    </location>
</feature>
<feature type="compositionally biased region" description="Basic and acidic residues" evidence="1">
    <location>
        <begin position="365"/>
        <end position="376"/>
    </location>
</feature>
<name>A0A286UIB4_9AGAM</name>
<accession>A0A286UIB4</accession>
<dbReference type="OrthoDB" id="4062651at2759"/>
<gene>
    <name evidence="3" type="ORF">PNOK_0419200</name>
</gene>
<dbReference type="EMBL" id="NBII01000004">
    <property type="protein sequence ID" value="PAV19259.1"/>
    <property type="molecule type" value="Genomic_DNA"/>
</dbReference>
<dbReference type="GO" id="GO:0044773">
    <property type="term" value="P:mitotic DNA damage checkpoint signaling"/>
    <property type="evidence" value="ECO:0007669"/>
    <property type="project" value="TreeGrafter"/>
</dbReference>
<feature type="domain" description="Protein kinase" evidence="2">
    <location>
        <begin position="1"/>
        <end position="162"/>
    </location>
</feature>
<feature type="region of interest" description="Disordered" evidence="1">
    <location>
        <begin position="178"/>
        <end position="284"/>
    </location>
</feature>
<dbReference type="Gene3D" id="1.10.510.10">
    <property type="entry name" value="Transferase(Phosphotransferase) domain 1"/>
    <property type="match status" value="1"/>
</dbReference>
<feature type="compositionally biased region" description="Polar residues" evidence="1">
    <location>
        <begin position="263"/>
        <end position="278"/>
    </location>
</feature>
<keyword evidence="3" id="KW-0808">Transferase</keyword>
<organism evidence="3 4">
    <name type="scientific">Pyrrhoderma noxium</name>
    <dbReference type="NCBI Taxonomy" id="2282107"/>
    <lineage>
        <taxon>Eukaryota</taxon>
        <taxon>Fungi</taxon>
        <taxon>Dikarya</taxon>
        <taxon>Basidiomycota</taxon>
        <taxon>Agaricomycotina</taxon>
        <taxon>Agaricomycetes</taxon>
        <taxon>Hymenochaetales</taxon>
        <taxon>Hymenochaetaceae</taxon>
        <taxon>Pyrrhoderma</taxon>
    </lineage>
</organism>
<feature type="compositionally biased region" description="Polar residues" evidence="1">
    <location>
        <begin position="347"/>
        <end position="358"/>
    </location>
</feature>
<evidence type="ECO:0000259" key="2">
    <source>
        <dbReference type="PROSITE" id="PS50011"/>
    </source>
</evidence>
<dbReference type="SMART" id="SM00220">
    <property type="entry name" value="S_TKc"/>
    <property type="match status" value="1"/>
</dbReference>
<dbReference type="PANTHER" id="PTHR44167">
    <property type="entry name" value="OVARIAN-SPECIFIC SERINE/THREONINE-PROTEIN KINASE LOK-RELATED"/>
    <property type="match status" value="1"/>
</dbReference>
<sequence>MVRGCMKFASMGLMNLHSVGIMHQDIKPDNIIIKWEKCYNCFLADFGSSYRIDVDEVPIQLLTTYQYAAPEQLQGVYTDPISEVWNLAVCFIVASIGYLPFPKSVTPEWVYEEITKGRFIRTLKAESPLFRDIAAEDLFLGMLEIDRKYRFTVDEVLNHPFIQETEFEEPLRKRIKARQAQIARSRRSESPSTIARQERSRPSTPSSVTSRTSTQSGLRPQSQNASSTSKATVTDQSVPINPNMRVDNPNRVYAVPKPRLRRSSMTQLQDQLSSSLITPPSPAPRALAPTNIGAQTAYKRKAKALAPADDRTLPFPQKYVDPGLARAKRVSTQSTFTGTGVLKAGTPQLSRTPSTLDVNTPYPRKPGENKAKGLTR</sequence>
<dbReference type="PROSITE" id="PS50011">
    <property type="entry name" value="PROTEIN_KINASE_DOM"/>
    <property type="match status" value="1"/>
</dbReference>
<dbReference type="GO" id="GO:0005737">
    <property type="term" value="C:cytoplasm"/>
    <property type="evidence" value="ECO:0007669"/>
    <property type="project" value="TreeGrafter"/>
</dbReference>
<dbReference type="InterPro" id="IPR000719">
    <property type="entry name" value="Prot_kinase_dom"/>
</dbReference>
<keyword evidence="4" id="KW-1185">Reference proteome</keyword>
<dbReference type="Proteomes" id="UP000217199">
    <property type="component" value="Unassembled WGS sequence"/>
</dbReference>
<dbReference type="PANTHER" id="PTHR44167:SF18">
    <property type="entry name" value="PROTEIN KINASE DOMAIN-CONTAINING PROTEIN"/>
    <property type="match status" value="1"/>
</dbReference>
<dbReference type="STRING" id="2282107.A0A286UIB4"/>
<dbReference type="Pfam" id="PF00069">
    <property type="entry name" value="Pkinase"/>
    <property type="match status" value="1"/>
</dbReference>
<keyword evidence="3" id="KW-0418">Kinase</keyword>